<gene>
    <name evidence="1" type="ORF">H9871_08810</name>
</gene>
<dbReference type="AlphaFoldDB" id="A0A9D1UTP2"/>
<protein>
    <submittedName>
        <fullName evidence="1">GAF domain-containing protein</fullName>
    </submittedName>
</protein>
<organism evidence="1 2">
    <name type="scientific">Candidatus Nesterenkonia stercoripullorum</name>
    <dbReference type="NCBI Taxonomy" id="2838701"/>
    <lineage>
        <taxon>Bacteria</taxon>
        <taxon>Bacillati</taxon>
        <taxon>Actinomycetota</taxon>
        <taxon>Actinomycetes</taxon>
        <taxon>Micrococcales</taxon>
        <taxon>Micrococcaceae</taxon>
        <taxon>Nesterenkonia</taxon>
    </lineage>
</organism>
<evidence type="ECO:0000313" key="2">
    <source>
        <dbReference type="Proteomes" id="UP000824151"/>
    </source>
</evidence>
<reference evidence="1" key="2">
    <citation type="submission" date="2021-04" db="EMBL/GenBank/DDBJ databases">
        <authorList>
            <person name="Gilroy R."/>
        </authorList>
    </citation>
    <scope>NUCLEOTIDE SEQUENCE</scope>
    <source>
        <strain evidence="1">ChiHejej3B27-3195</strain>
    </source>
</reference>
<dbReference type="Proteomes" id="UP000824151">
    <property type="component" value="Unassembled WGS sequence"/>
</dbReference>
<sequence>MKAVPDQPGSWVTLRPEVRESWRRSAQFLPDPGVAIAPVDTADDVLRDLRRSHPLRQVLPIFERLLVHSAVEAGLIVAIGDAEGRLLWVDGDRQALRRAESSAFLPGARWSEQAIGTSAPGTALATGNGVQVHQDEHYAFSAHQFSCSAAPIHDPHTGHLLGVVDLTGDEKAVATHSLPLIHAAIAAAEAELKVLPARSGLAQLTTLGTARPQLRSAAGRAPLSLRHAEILTLLAWNFSSGGDGLSASALAEQLFGETGHEVSLRAEMVRLRRVLRGSDGAAGLNLESKPYRLSSTVELDALTTLTALTAGDRDAALDMYGGELLPSSEAPGILELRRHLSTALRESMLADASGAELCRYLQLPEAAGDEQALFTALKLLAPDAPQRAALVARM</sequence>
<dbReference type="EMBL" id="DXGD01000326">
    <property type="protein sequence ID" value="HIX00229.1"/>
    <property type="molecule type" value="Genomic_DNA"/>
</dbReference>
<name>A0A9D1UTP2_9MICC</name>
<dbReference type="Gene3D" id="3.30.450.40">
    <property type="match status" value="1"/>
</dbReference>
<reference evidence="1" key="1">
    <citation type="journal article" date="2021" name="PeerJ">
        <title>Extensive microbial diversity within the chicken gut microbiome revealed by metagenomics and culture.</title>
        <authorList>
            <person name="Gilroy R."/>
            <person name="Ravi A."/>
            <person name="Getino M."/>
            <person name="Pursley I."/>
            <person name="Horton D.L."/>
            <person name="Alikhan N.F."/>
            <person name="Baker D."/>
            <person name="Gharbi K."/>
            <person name="Hall N."/>
            <person name="Watson M."/>
            <person name="Adriaenssens E.M."/>
            <person name="Foster-Nyarko E."/>
            <person name="Jarju S."/>
            <person name="Secka A."/>
            <person name="Antonio M."/>
            <person name="Oren A."/>
            <person name="Chaudhuri R.R."/>
            <person name="La Ragione R."/>
            <person name="Hildebrand F."/>
            <person name="Pallen M.J."/>
        </authorList>
    </citation>
    <scope>NUCLEOTIDE SEQUENCE</scope>
    <source>
        <strain evidence="1">ChiHejej3B27-3195</strain>
    </source>
</reference>
<comment type="caution">
    <text evidence="1">The sequence shown here is derived from an EMBL/GenBank/DDBJ whole genome shotgun (WGS) entry which is preliminary data.</text>
</comment>
<accession>A0A9D1UTP2</accession>
<dbReference type="InterPro" id="IPR029016">
    <property type="entry name" value="GAF-like_dom_sf"/>
</dbReference>
<evidence type="ECO:0000313" key="1">
    <source>
        <dbReference type="EMBL" id="HIX00229.1"/>
    </source>
</evidence>
<proteinExistence type="predicted"/>